<feature type="compositionally biased region" description="Basic and acidic residues" evidence="4">
    <location>
        <begin position="657"/>
        <end position="669"/>
    </location>
</feature>
<dbReference type="PANTHER" id="PTHR46698">
    <property type="entry name" value="CROSSVEINLESS 2"/>
    <property type="match status" value="1"/>
</dbReference>
<dbReference type="GO" id="GO:0005576">
    <property type="term" value="C:extracellular region"/>
    <property type="evidence" value="ECO:0007669"/>
    <property type="project" value="UniProtKB-SubCell"/>
</dbReference>
<protein>
    <submittedName>
        <fullName evidence="7">von Willebrand factor C and EGF domain-containing protein</fullName>
    </submittedName>
</protein>
<dbReference type="InterPro" id="IPR001007">
    <property type="entry name" value="VWF_dom"/>
</dbReference>
<name>A0A087UPQ4_STEMI</name>
<keyword evidence="3 5" id="KW-0732">Signal</keyword>
<feature type="compositionally biased region" description="Polar residues" evidence="4">
    <location>
        <begin position="520"/>
        <end position="543"/>
    </location>
</feature>
<reference evidence="7 8" key="1">
    <citation type="submission" date="2013-11" db="EMBL/GenBank/DDBJ databases">
        <title>Genome sequencing of Stegodyphus mimosarum.</title>
        <authorList>
            <person name="Bechsgaard J."/>
        </authorList>
    </citation>
    <scope>NUCLEOTIDE SEQUENCE [LARGE SCALE GENOMIC DNA]</scope>
</reference>
<feature type="compositionally biased region" description="Basic and acidic residues" evidence="4">
    <location>
        <begin position="396"/>
        <end position="405"/>
    </location>
</feature>
<evidence type="ECO:0000256" key="2">
    <source>
        <dbReference type="ARBA" id="ARBA00022525"/>
    </source>
</evidence>
<feature type="compositionally biased region" description="Basic and acidic residues" evidence="4">
    <location>
        <begin position="488"/>
        <end position="501"/>
    </location>
</feature>
<organism evidence="7 8">
    <name type="scientific">Stegodyphus mimosarum</name>
    <name type="common">African social velvet spider</name>
    <dbReference type="NCBI Taxonomy" id="407821"/>
    <lineage>
        <taxon>Eukaryota</taxon>
        <taxon>Metazoa</taxon>
        <taxon>Ecdysozoa</taxon>
        <taxon>Arthropoda</taxon>
        <taxon>Chelicerata</taxon>
        <taxon>Arachnida</taxon>
        <taxon>Araneae</taxon>
        <taxon>Araneomorphae</taxon>
        <taxon>Entelegynae</taxon>
        <taxon>Eresoidea</taxon>
        <taxon>Eresidae</taxon>
        <taxon>Stegodyphus</taxon>
    </lineage>
</organism>
<evidence type="ECO:0000256" key="1">
    <source>
        <dbReference type="ARBA" id="ARBA00004613"/>
    </source>
</evidence>
<evidence type="ECO:0000256" key="4">
    <source>
        <dbReference type="SAM" id="MobiDB-lite"/>
    </source>
</evidence>
<gene>
    <name evidence="7" type="ORF">X975_14252</name>
</gene>
<dbReference type="Gene3D" id="2.10.70.10">
    <property type="entry name" value="Complement Module, domain 1"/>
    <property type="match status" value="1"/>
</dbReference>
<dbReference type="Pfam" id="PF23334">
    <property type="entry name" value="VWC2L_2nd"/>
    <property type="match status" value="1"/>
</dbReference>
<feature type="compositionally biased region" description="Polar residues" evidence="4">
    <location>
        <begin position="616"/>
        <end position="639"/>
    </location>
</feature>
<evidence type="ECO:0000313" key="8">
    <source>
        <dbReference type="Proteomes" id="UP000054359"/>
    </source>
</evidence>
<evidence type="ECO:0000313" key="7">
    <source>
        <dbReference type="EMBL" id="KFM79343.1"/>
    </source>
</evidence>
<evidence type="ECO:0000256" key="3">
    <source>
        <dbReference type="ARBA" id="ARBA00022729"/>
    </source>
</evidence>
<sequence>MINIFVIIGVVVAATLHLSETSPLRIQKRAAFYIANETACVVDNTVYFNGDPIPTDDPCEACKCRPPGFACVLKECEVKPGCRAVRRAGHCCPDYICGCEHNGRMYRDGDVIRDSQNPCYTCHCQGSSIACAFVDCFFRVDCAPEYVPGECCPQYNRCTSIGISNTTFIGDNVFPSTSDEQTSSEASHSSSVPQETEILLTVEPSEPTNIEIFRDEISNSESEEVDSSHSNSEEGDPEESTASNSTEGPEQELDKSEQTEKPDLLPATQPDSEIISSSEEQFTVVTTSVPEDTNVISEEQESNEESSLLNIDSEIKPEQVEQEGTENASSSTETSSAASPEEEIRNTSEESLTSVKTNEDLISTNNAADDQTITEQSIQTSAPDSSLSSTTDSTEFVDKEADHSKSLKIPNDENDSQDSRTEVAESQEKFDDSNSQNSNNDPIENLSTENASEEKQSEQSSTAEPKLTTEDSLITSSTGKELTEEADENKNEKVEAVEVKDILTLNSDQKENANEPEEVLTTNVKEASDEPANSNKTETINSTKADEPAEMLFKALNEAIESVVDQKLSSESSSLSSTSQATESSNSTEKSSEESSSQTTALAERKENSQTDKSDTTLQITSSSTENAKSEFTQSITIRETTEQKAAENITTMPSKEPTEDTKLITEAT</sequence>
<dbReference type="OMA" id="RRAGHCC"/>
<feature type="compositionally biased region" description="Basic and acidic residues" evidence="4">
    <location>
        <begin position="417"/>
        <end position="432"/>
    </location>
</feature>
<feature type="compositionally biased region" description="Polar residues" evidence="4">
    <location>
        <begin position="349"/>
        <end position="379"/>
    </location>
</feature>
<keyword evidence="2" id="KW-0964">Secreted</keyword>
<dbReference type="PROSITE" id="PS50184">
    <property type="entry name" value="VWFC_2"/>
    <property type="match status" value="1"/>
</dbReference>
<evidence type="ECO:0000259" key="6">
    <source>
        <dbReference type="PROSITE" id="PS50184"/>
    </source>
</evidence>
<feature type="compositionally biased region" description="Low complexity" evidence="4">
    <location>
        <begin position="178"/>
        <end position="191"/>
    </location>
</feature>
<feature type="region of interest" description="Disordered" evidence="4">
    <location>
        <begin position="564"/>
        <end position="669"/>
    </location>
</feature>
<dbReference type="Proteomes" id="UP000054359">
    <property type="component" value="Unassembled WGS sequence"/>
</dbReference>
<feature type="compositionally biased region" description="Basic and acidic residues" evidence="4">
    <location>
        <begin position="603"/>
        <end position="615"/>
    </location>
</feature>
<evidence type="ECO:0000256" key="5">
    <source>
        <dbReference type="SAM" id="SignalP"/>
    </source>
</evidence>
<dbReference type="PANTHER" id="PTHR46698:SF3">
    <property type="entry name" value="TENECTIN ISOFORM 1-RELATED"/>
    <property type="match status" value="1"/>
</dbReference>
<feature type="compositionally biased region" description="Low complexity" evidence="4">
    <location>
        <begin position="325"/>
        <end position="339"/>
    </location>
</feature>
<feature type="compositionally biased region" description="Basic and acidic residues" evidence="4">
    <location>
        <begin position="252"/>
        <end position="263"/>
    </location>
</feature>
<feature type="chain" id="PRO_5001830728" evidence="5">
    <location>
        <begin position="22"/>
        <end position="669"/>
    </location>
</feature>
<accession>A0A087UPQ4</accession>
<proteinExistence type="predicted"/>
<dbReference type="AlphaFoldDB" id="A0A087UPQ4"/>
<dbReference type="InterPro" id="IPR052424">
    <property type="entry name" value="Kielin_Chordin-BMP_Reg"/>
</dbReference>
<dbReference type="OrthoDB" id="6236007at2759"/>
<comment type="subcellular location">
    <subcellularLocation>
        <location evidence="1">Secreted</location>
    </subcellularLocation>
</comment>
<feature type="compositionally biased region" description="Low complexity" evidence="4">
    <location>
        <begin position="380"/>
        <end position="394"/>
    </location>
</feature>
<feature type="compositionally biased region" description="Polar residues" evidence="4">
    <location>
        <begin position="269"/>
        <end position="295"/>
    </location>
</feature>
<dbReference type="EMBL" id="KK120910">
    <property type="protein sequence ID" value="KFM79343.1"/>
    <property type="molecule type" value="Genomic_DNA"/>
</dbReference>
<dbReference type="SUPFAM" id="SSF57603">
    <property type="entry name" value="FnI-like domain"/>
    <property type="match status" value="2"/>
</dbReference>
<feature type="region of interest" description="Disordered" evidence="4">
    <location>
        <begin position="172"/>
        <end position="546"/>
    </location>
</feature>
<feature type="compositionally biased region" description="Low complexity" evidence="4">
    <location>
        <begin position="569"/>
        <end position="600"/>
    </location>
</feature>
<feature type="compositionally biased region" description="Polar residues" evidence="4">
    <location>
        <begin position="470"/>
        <end position="480"/>
    </location>
</feature>
<feature type="signal peptide" evidence="5">
    <location>
        <begin position="1"/>
        <end position="21"/>
    </location>
</feature>
<dbReference type="SMART" id="SM00214">
    <property type="entry name" value="VWC"/>
    <property type="match status" value="2"/>
</dbReference>
<feature type="non-terminal residue" evidence="7">
    <location>
        <position position="669"/>
    </location>
</feature>
<feature type="domain" description="VWFC" evidence="6">
    <location>
        <begin position="99"/>
        <end position="159"/>
    </location>
</feature>
<keyword evidence="8" id="KW-1185">Reference proteome</keyword>